<reference evidence="7" key="1">
    <citation type="submission" date="2023-09" db="EMBL/GenBank/DDBJ databases">
        <title>Paenibacillus sp. chi10 Genome sequencing and assembly.</title>
        <authorList>
            <person name="Kim I."/>
        </authorList>
    </citation>
    <scope>NUCLEOTIDE SEQUENCE [LARGE SCALE GENOMIC DNA]</scope>
    <source>
        <strain evidence="7">chi10</strain>
    </source>
</reference>
<evidence type="ECO:0000256" key="1">
    <source>
        <dbReference type="ARBA" id="ARBA00023224"/>
    </source>
</evidence>
<proteinExistence type="predicted"/>
<keyword evidence="1 2" id="KW-0807">Transducer</keyword>
<evidence type="ECO:0000256" key="2">
    <source>
        <dbReference type="PROSITE-ProRule" id="PRU00284"/>
    </source>
</evidence>
<name>A0AAJ2JVC9_9BACL</name>
<dbReference type="RefSeq" id="WP_315745267.1">
    <property type="nucleotide sequence ID" value="NZ_JAVYAA010000002.1"/>
</dbReference>
<dbReference type="GO" id="GO:0016020">
    <property type="term" value="C:membrane"/>
    <property type="evidence" value="ECO:0007669"/>
    <property type="project" value="InterPro"/>
</dbReference>
<sequence>MLNKTELVRKRNNWVGLVFALIITFNQVVNLIIGIPPSFVFSVLGIIYLLMLPVLYIANRPRFRGKIESYVTYYILAVIGGFMFYINKLDPHMINIMTIFFFVAVMGIYQSKRINFLTIFITLSIVSYYFVTQGEFIFHSTAYLDLYFYLITFCFVAITNLLQARFNNTLQKTADEKAQEAIKSREETVEVLRLINDSINTLKEYQTELNQTTGNANTRSIELVSSIENMLASFEMLNKQALNLRTEMNETTDNIDNATQSVVEMHTYVVSTKEATAESGKWIGYLENDLVEYNSNIESTSQIMDKLNSETEEIERILSVIGELANQTNLLALNAGIEAARAGEQGKGFSVVAQEVKKLAEQTKVSSESITGVLLRIREYVGSATDKVRSSQGAISKNRDGMREVKTIFLEIEQYINNFSDRTKVLQNFMENVRGMVQETGASVEESAEITEKNTENLKEILSLVTTQQAEIEGISEGFEVLEKQVSAIARN</sequence>
<feature type="transmembrane region" description="Helical" evidence="4">
    <location>
        <begin position="146"/>
        <end position="162"/>
    </location>
</feature>
<dbReference type="SUPFAM" id="SSF58104">
    <property type="entry name" value="Methyl-accepting chemotaxis protein (MCP) signaling domain"/>
    <property type="match status" value="1"/>
</dbReference>
<feature type="coiled-coil region" evidence="3">
    <location>
        <begin position="234"/>
        <end position="261"/>
    </location>
</feature>
<evidence type="ECO:0000259" key="5">
    <source>
        <dbReference type="PROSITE" id="PS50111"/>
    </source>
</evidence>
<evidence type="ECO:0000256" key="4">
    <source>
        <dbReference type="SAM" id="Phobius"/>
    </source>
</evidence>
<feature type="domain" description="Methyl-accepting transducer" evidence="5">
    <location>
        <begin position="219"/>
        <end position="455"/>
    </location>
</feature>
<feature type="transmembrane region" description="Helical" evidence="4">
    <location>
        <begin position="114"/>
        <end position="131"/>
    </location>
</feature>
<keyword evidence="3" id="KW-0175">Coiled coil</keyword>
<dbReference type="EMBL" id="JAVYAA010000002">
    <property type="protein sequence ID" value="MDT8976596.1"/>
    <property type="molecule type" value="Genomic_DNA"/>
</dbReference>
<keyword evidence="4" id="KW-1133">Transmembrane helix</keyword>
<dbReference type="PANTHER" id="PTHR32089:SF112">
    <property type="entry name" value="LYSOZYME-LIKE PROTEIN-RELATED"/>
    <property type="match status" value="1"/>
</dbReference>
<dbReference type="Proteomes" id="UP001250538">
    <property type="component" value="Unassembled WGS sequence"/>
</dbReference>
<comment type="caution">
    <text evidence="6">The sequence shown here is derived from an EMBL/GenBank/DDBJ whole genome shotgun (WGS) entry which is preliminary data.</text>
</comment>
<keyword evidence="7" id="KW-1185">Reference proteome</keyword>
<feature type="transmembrane region" description="Helical" evidence="4">
    <location>
        <begin position="70"/>
        <end position="86"/>
    </location>
</feature>
<dbReference type="AlphaFoldDB" id="A0AAJ2JVC9"/>
<dbReference type="SMART" id="SM00283">
    <property type="entry name" value="MA"/>
    <property type="match status" value="1"/>
</dbReference>
<keyword evidence="4" id="KW-0472">Membrane</keyword>
<keyword evidence="4" id="KW-0812">Transmembrane</keyword>
<gene>
    <name evidence="6" type="ORF">RQP50_10115</name>
</gene>
<feature type="transmembrane region" description="Helical" evidence="4">
    <location>
        <begin position="92"/>
        <end position="109"/>
    </location>
</feature>
<dbReference type="PROSITE" id="PS50111">
    <property type="entry name" value="CHEMOTAXIS_TRANSDUC_2"/>
    <property type="match status" value="1"/>
</dbReference>
<feature type="transmembrane region" description="Helical" evidence="4">
    <location>
        <begin position="39"/>
        <end position="58"/>
    </location>
</feature>
<organism evidence="6 7">
    <name type="scientific">Paenibacillus suaedae</name>
    <dbReference type="NCBI Taxonomy" id="3077233"/>
    <lineage>
        <taxon>Bacteria</taxon>
        <taxon>Bacillati</taxon>
        <taxon>Bacillota</taxon>
        <taxon>Bacilli</taxon>
        <taxon>Bacillales</taxon>
        <taxon>Paenibacillaceae</taxon>
        <taxon>Paenibacillus</taxon>
    </lineage>
</organism>
<evidence type="ECO:0000256" key="3">
    <source>
        <dbReference type="SAM" id="Coils"/>
    </source>
</evidence>
<protein>
    <submittedName>
        <fullName evidence="6">Methyl-accepting chemotaxis protein</fullName>
    </submittedName>
</protein>
<dbReference type="GO" id="GO:0007165">
    <property type="term" value="P:signal transduction"/>
    <property type="evidence" value="ECO:0007669"/>
    <property type="project" value="UniProtKB-KW"/>
</dbReference>
<dbReference type="PANTHER" id="PTHR32089">
    <property type="entry name" value="METHYL-ACCEPTING CHEMOTAXIS PROTEIN MCPB"/>
    <property type="match status" value="1"/>
</dbReference>
<feature type="transmembrane region" description="Helical" evidence="4">
    <location>
        <begin position="12"/>
        <end position="33"/>
    </location>
</feature>
<evidence type="ECO:0000313" key="7">
    <source>
        <dbReference type="Proteomes" id="UP001250538"/>
    </source>
</evidence>
<dbReference type="Gene3D" id="1.10.287.950">
    <property type="entry name" value="Methyl-accepting chemotaxis protein"/>
    <property type="match status" value="1"/>
</dbReference>
<accession>A0AAJ2JVC9</accession>
<dbReference type="Pfam" id="PF00015">
    <property type="entry name" value="MCPsignal"/>
    <property type="match status" value="1"/>
</dbReference>
<evidence type="ECO:0000313" key="6">
    <source>
        <dbReference type="EMBL" id="MDT8976596.1"/>
    </source>
</evidence>
<dbReference type="InterPro" id="IPR004089">
    <property type="entry name" value="MCPsignal_dom"/>
</dbReference>